<dbReference type="Proteomes" id="UP001500416">
    <property type="component" value="Unassembled WGS sequence"/>
</dbReference>
<evidence type="ECO:0008006" key="3">
    <source>
        <dbReference type="Google" id="ProtNLM"/>
    </source>
</evidence>
<accession>A0ABP3CK68</accession>
<dbReference type="RefSeq" id="WP_343931624.1">
    <property type="nucleotide sequence ID" value="NZ_BAAABU010000001.1"/>
</dbReference>
<protein>
    <recommendedName>
        <fullName evidence="3">Lipoprotein</fullName>
    </recommendedName>
</protein>
<dbReference type="EMBL" id="BAAABU010000001">
    <property type="protein sequence ID" value="GAA0208082.1"/>
    <property type="molecule type" value="Genomic_DNA"/>
</dbReference>
<name>A0ABP3CK68_9PSEU</name>
<reference evidence="2" key="1">
    <citation type="journal article" date="2019" name="Int. J. Syst. Evol. Microbiol.">
        <title>The Global Catalogue of Microorganisms (GCM) 10K type strain sequencing project: providing services to taxonomists for standard genome sequencing and annotation.</title>
        <authorList>
            <consortium name="The Broad Institute Genomics Platform"/>
            <consortium name="The Broad Institute Genome Sequencing Center for Infectious Disease"/>
            <person name="Wu L."/>
            <person name="Ma J."/>
        </authorList>
    </citation>
    <scope>NUCLEOTIDE SEQUENCE [LARGE SCALE GENOMIC DNA]</scope>
    <source>
        <strain evidence="2">JCM 3380</strain>
    </source>
</reference>
<dbReference type="PROSITE" id="PS51257">
    <property type="entry name" value="PROKAR_LIPOPROTEIN"/>
    <property type="match status" value="1"/>
</dbReference>
<comment type="caution">
    <text evidence="1">The sequence shown here is derived from an EMBL/GenBank/DDBJ whole genome shotgun (WGS) entry which is preliminary data.</text>
</comment>
<gene>
    <name evidence="1" type="ORF">GCM10010492_02100</name>
</gene>
<evidence type="ECO:0000313" key="2">
    <source>
        <dbReference type="Proteomes" id="UP001500416"/>
    </source>
</evidence>
<evidence type="ECO:0000313" key="1">
    <source>
        <dbReference type="EMBL" id="GAA0208082.1"/>
    </source>
</evidence>
<proteinExistence type="predicted"/>
<organism evidence="1 2">
    <name type="scientific">Saccharothrix mutabilis subsp. mutabilis</name>
    <dbReference type="NCBI Taxonomy" id="66855"/>
    <lineage>
        <taxon>Bacteria</taxon>
        <taxon>Bacillati</taxon>
        <taxon>Actinomycetota</taxon>
        <taxon>Actinomycetes</taxon>
        <taxon>Pseudonocardiales</taxon>
        <taxon>Pseudonocardiaceae</taxon>
        <taxon>Saccharothrix</taxon>
    </lineage>
</organism>
<keyword evidence="2" id="KW-1185">Reference proteome</keyword>
<sequence>MRLLLWTVLVCACAVHGGETLVLVSGALLAGCAADHSFVRRRRVRGPRVRVAR</sequence>